<protein>
    <submittedName>
        <fullName evidence="3">Homocitrate synthase</fullName>
    </submittedName>
</protein>
<dbReference type="GO" id="GO:0016740">
    <property type="term" value="F:transferase activity"/>
    <property type="evidence" value="ECO:0007669"/>
    <property type="project" value="UniProtKB-KW"/>
</dbReference>
<comment type="caution">
    <text evidence="3">The sequence shown here is derived from an EMBL/GenBank/DDBJ whole genome shotgun (WGS) entry which is preliminary data.</text>
</comment>
<dbReference type="AlphaFoldDB" id="A0A949X2X6"/>
<reference evidence="3" key="1">
    <citation type="submission" date="2020-12" db="EMBL/GenBank/DDBJ databases">
        <title>Clostridium thailandense sp. nov., a novel acetogenic bacterium isolated from peat land soil in Thailand.</title>
        <authorList>
            <person name="Chaikitkaew S."/>
            <person name="Birkeland N.K."/>
        </authorList>
    </citation>
    <scope>NUCLEOTIDE SEQUENCE</scope>
    <source>
        <strain evidence="3">PL3</strain>
    </source>
</reference>
<evidence type="ECO:0000256" key="1">
    <source>
        <dbReference type="ARBA" id="ARBA00022679"/>
    </source>
</evidence>
<dbReference type="Pfam" id="PF22617">
    <property type="entry name" value="HCS_D2"/>
    <property type="match status" value="1"/>
</dbReference>
<organism evidence="3 4">
    <name type="scientific">Clostridium thailandense</name>
    <dbReference type="NCBI Taxonomy" id="2794346"/>
    <lineage>
        <taxon>Bacteria</taxon>
        <taxon>Bacillati</taxon>
        <taxon>Bacillota</taxon>
        <taxon>Clostridia</taxon>
        <taxon>Eubacteriales</taxon>
        <taxon>Clostridiaceae</taxon>
        <taxon>Clostridium</taxon>
    </lineage>
</organism>
<sequence length="336" mass="38899">MSLKLNGCKKLILDRSLMEIFKNQVRIDNTLIINFLKIMKDIGVDYFQIDRTTLDKVKIYPGFFNNYIYEVKDKKDLSVMDKFKIISMDFEKFWSIPVPKYIKAILQLKIEDLLEENMSKIKWVLMNHKIEAIMITNISKCNYDSWSNYILKLKEAFNVKIGFCANNKLYMGTAVSIEGLMDGADIITTVFNGTEYGFAALEETLMALKTICHCEVKGNLELLSQLSSFYKKITYKEICCIKSVLGEDIFKYESGIHVDGIEKDPHTYEPFDPKEVGKKREMLLGKHSGSKSIIVKLKELKINYNNVNINELLERVRDKSILLGRNVLDEELLNML</sequence>
<gene>
    <name evidence="3" type="ORF">I6U48_12780</name>
</gene>
<feature type="domain" description="2-isopropylmalate synthase/homocitrate synthase post-catalytic" evidence="2">
    <location>
        <begin position="244"/>
        <end position="318"/>
    </location>
</feature>
<dbReference type="InterPro" id="IPR054691">
    <property type="entry name" value="LeuA/HCS_post-cat"/>
</dbReference>
<accession>A0A949X2X6</accession>
<proteinExistence type="predicted"/>
<name>A0A949X2X6_9CLOT</name>
<evidence type="ECO:0000259" key="2">
    <source>
        <dbReference type="Pfam" id="PF22617"/>
    </source>
</evidence>
<dbReference type="PANTHER" id="PTHR42880">
    <property type="entry name" value="HOMOCITRATE SYNTHASE"/>
    <property type="match status" value="1"/>
</dbReference>
<dbReference type="RefSeq" id="WP_218320853.1">
    <property type="nucleotide sequence ID" value="NZ_JAEEGC010000054.1"/>
</dbReference>
<evidence type="ECO:0000313" key="3">
    <source>
        <dbReference type="EMBL" id="MBV7273784.1"/>
    </source>
</evidence>
<keyword evidence="1" id="KW-0808">Transferase</keyword>
<evidence type="ECO:0000313" key="4">
    <source>
        <dbReference type="Proteomes" id="UP000694308"/>
    </source>
</evidence>
<dbReference type="PANTHER" id="PTHR42880:SF1">
    <property type="entry name" value="ISOPROPYLMALATE_HOMOCITRATE_CITRAMALATE SYNTHASE FAMILY PROTEIN"/>
    <property type="match status" value="1"/>
</dbReference>
<dbReference type="EMBL" id="JAEEGC010000054">
    <property type="protein sequence ID" value="MBV7273784.1"/>
    <property type="molecule type" value="Genomic_DNA"/>
</dbReference>
<dbReference type="Proteomes" id="UP000694308">
    <property type="component" value="Unassembled WGS sequence"/>
</dbReference>
<keyword evidence="4" id="KW-1185">Reference proteome</keyword>